<feature type="non-terminal residue" evidence="1">
    <location>
        <position position="134"/>
    </location>
</feature>
<evidence type="ECO:0000313" key="1">
    <source>
        <dbReference type="EMBL" id="JAB63461.1"/>
    </source>
</evidence>
<dbReference type="InterPro" id="IPR036397">
    <property type="entry name" value="RNaseH_sf"/>
</dbReference>
<dbReference type="PANTHER" id="PTHR47326:SF1">
    <property type="entry name" value="HTH PSQ-TYPE DOMAIN-CONTAINING PROTEIN"/>
    <property type="match status" value="1"/>
</dbReference>
<dbReference type="AlphaFoldDB" id="V5I8A9"/>
<organism evidence="1">
    <name type="scientific">Anoplophora glabripennis</name>
    <name type="common">Asian longhorn beetle</name>
    <name type="synonym">Anoplophora nobilis</name>
    <dbReference type="NCBI Taxonomy" id="217634"/>
    <lineage>
        <taxon>Eukaryota</taxon>
        <taxon>Metazoa</taxon>
        <taxon>Ecdysozoa</taxon>
        <taxon>Arthropoda</taxon>
        <taxon>Hexapoda</taxon>
        <taxon>Insecta</taxon>
        <taxon>Pterygota</taxon>
        <taxon>Neoptera</taxon>
        <taxon>Endopterygota</taxon>
        <taxon>Coleoptera</taxon>
        <taxon>Polyphaga</taxon>
        <taxon>Cucujiformia</taxon>
        <taxon>Chrysomeloidea</taxon>
        <taxon>Cerambycidae</taxon>
        <taxon>Lamiinae</taxon>
        <taxon>Lamiini</taxon>
        <taxon>Anoplophora</taxon>
    </lineage>
</organism>
<protein>
    <submittedName>
        <fullName evidence="1">Uncharacterized protein</fullName>
    </submittedName>
</protein>
<dbReference type="GO" id="GO:0003676">
    <property type="term" value="F:nucleic acid binding"/>
    <property type="evidence" value="ECO:0007669"/>
    <property type="project" value="InterPro"/>
</dbReference>
<name>V5I8A9_ANOGL</name>
<accession>V5I8A9</accession>
<reference evidence="1" key="1">
    <citation type="submission" date="2013-07" db="EMBL/GenBank/DDBJ databases">
        <title>Midgut Transcriptome Profiling of Anoplphora glabripennis, a Lignocellulose Degrading, Wood-Boring Cerambycid.</title>
        <authorList>
            <person name="Scully E.D."/>
            <person name="Hoover K."/>
            <person name="Carlson J.E."/>
            <person name="Tien M."/>
            <person name="Geib S.M."/>
        </authorList>
    </citation>
    <scope>NUCLEOTIDE SEQUENCE</scope>
</reference>
<feature type="non-terminal residue" evidence="1">
    <location>
        <position position="1"/>
    </location>
</feature>
<sequence>WSLNVWGAILGTHVIGPFFFDQHLTGAVYLNFLTNTLEDLLGDIPLATLRRIWMQHDGAPPHNTAAVLQFSQQVDRARGTSELACKVSRYDKLQLLFTGIYKKQSLHYTTNYSGKYVAVHYSSISRNYARHTEQ</sequence>
<dbReference type="Gene3D" id="3.30.420.10">
    <property type="entry name" value="Ribonuclease H-like superfamily/Ribonuclease H"/>
    <property type="match status" value="1"/>
</dbReference>
<proteinExistence type="predicted"/>
<dbReference type="EMBL" id="GALX01005005">
    <property type="protein sequence ID" value="JAB63461.1"/>
    <property type="molecule type" value="Transcribed_RNA"/>
</dbReference>
<dbReference type="PANTHER" id="PTHR47326">
    <property type="entry name" value="TRANSPOSABLE ELEMENT TC3 TRANSPOSASE-LIKE PROTEIN"/>
    <property type="match status" value="1"/>
</dbReference>